<dbReference type="InterPro" id="IPR051100">
    <property type="entry name" value="DnaJ_subfamily_B/C"/>
</dbReference>
<keyword evidence="3" id="KW-0256">Endoplasmic reticulum</keyword>
<accession>M2XVS8</accession>
<dbReference type="SUPFAM" id="SSF46565">
    <property type="entry name" value="Chaperone J-domain"/>
    <property type="match status" value="1"/>
</dbReference>
<dbReference type="GeneID" id="17086426"/>
<evidence type="ECO:0000256" key="4">
    <source>
        <dbReference type="ARBA" id="ARBA00022989"/>
    </source>
</evidence>
<keyword evidence="2 7" id="KW-0812">Transmembrane</keyword>
<dbReference type="Pfam" id="PF00226">
    <property type="entry name" value="DnaJ"/>
    <property type="match status" value="1"/>
</dbReference>
<dbReference type="OMA" id="TGQARHY"/>
<dbReference type="PROSITE" id="PS50076">
    <property type="entry name" value="DNAJ_2"/>
    <property type="match status" value="1"/>
</dbReference>
<dbReference type="PANTHER" id="PTHR43908">
    <property type="entry name" value="AT29763P-RELATED"/>
    <property type="match status" value="1"/>
</dbReference>
<protein>
    <submittedName>
        <fullName evidence="9">DnaJ homolog subfamily B member 12</fullName>
    </submittedName>
</protein>
<organism evidence="9 10">
    <name type="scientific">Galdieria sulphuraria</name>
    <name type="common">Red alga</name>
    <dbReference type="NCBI Taxonomy" id="130081"/>
    <lineage>
        <taxon>Eukaryota</taxon>
        <taxon>Rhodophyta</taxon>
        <taxon>Bangiophyceae</taxon>
        <taxon>Galdieriales</taxon>
        <taxon>Galdieriaceae</taxon>
        <taxon>Galdieria</taxon>
    </lineage>
</organism>
<dbReference type="Gene3D" id="1.10.287.110">
    <property type="entry name" value="DnaJ domain"/>
    <property type="match status" value="1"/>
</dbReference>
<keyword evidence="10" id="KW-1185">Reference proteome</keyword>
<comment type="subcellular location">
    <subcellularLocation>
        <location evidence="1">Endoplasmic reticulum membrane</location>
        <topology evidence="1">Single-pass membrane protein</topology>
    </subcellularLocation>
</comment>
<reference evidence="10" key="1">
    <citation type="journal article" date="2013" name="Science">
        <title>Gene transfer from bacteria and archaea facilitated evolution of an extremophilic eukaryote.</title>
        <authorList>
            <person name="Schonknecht G."/>
            <person name="Chen W.H."/>
            <person name="Ternes C.M."/>
            <person name="Barbier G.G."/>
            <person name="Shrestha R.P."/>
            <person name="Stanke M."/>
            <person name="Brautigam A."/>
            <person name="Baker B.J."/>
            <person name="Banfield J.F."/>
            <person name="Garavito R.M."/>
            <person name="Carr K."/>
            <person name="Wilkerson C."/>
            <person name="Rensing S.A."/>
            <person name="Gagneul D."/>
            <person name="Dickenson N.E."/>
            <person name="Oesterhelt C."/>
            <person name="Lercher M.J."/>
            <person name="Weber A.P."/>
        </authorList>
    </citation>
    <scope>NUCLEOTIDE SEQUENCE [LARGE SCALE GENOMIC DNA]</scope>
    <source>
        <strain evidence="10">074W</strain>
    </source>
</reference>
<dbReference type="Proteomes" id="UP000030680">
    <property type="component" value="Unassembled WGS sequence"/>
</dbReference>
<evidence type="ECO:0000256" key="7">
    <source>
        <dbReference type="SAM" id="Phobius"/>
    </source>
</evidence>
<dbReference type="GO" id="GO:0005789">
    <property type="term" value="C:endoplasmic reticulum membrane"/>
    <property type="evidence" value="ECO:0007669"/>
    <property type="project" value="UniProtKB-SubCell"/>
</dbReference>
<proteinExistence type="predicted"/>
<feature type="region of interest" description="Disordered" evidence="6">
    <location>
        <begin position="164"/>
        <end position="185"/>
    </location>
</feature>
<evidence type="ECO:0000256" key="3">
    <source>
        <dbReference type="ARBA" id="ARBA00022824"/>
    </source>
</evidence>
<keyword evidence="5 7" id="KW-0472">Membrane</keyword>
<dbReference type="RefSeq" id="XP_005704044.1">
    <property type="nucleotide sequence ID" value="XM_005703987.1"/>
</dbReference>
<evidence type="ECO:0000256" key="1">
    <source>
        <dbReference type="ARBA" id="ARBA00004389"/>
    </source>
</evidence>
<dbReference type="STRING" id="130081.M2XVS8"/>
<evidence type="ECO:0000313" key="10">
    <source>
        <dbReference type="Proteomes" id="UP000030680"/>
    </source>
</evidence>
<feature type="transmembrane region" description="Helical" evidence="7">
    <location>
        <begin position="254"/>
        <end position="276"/>
    </location>
</feature>
<name>M2XVS8_GALSU</name>
<evidence type="ECO:0000256" key="5">
    <source>
        <dbReference type="ARBA" id="ARBA00023136"/>
    </source>
</evidence>
<dbReference type="Gramene" id="EME27524">
    <property type="protein sequence ID" value="EME27524"/>
    <property type="gene ID" value="Gasu_49720"/>
</dbReference>
<gene>
    <name evidence="9" type="ORF">Gasu_49720</name>
</gene>
<dbReference type="Pfam" id="PF09320">
    <property type="entry name" value="DUF1977"/>
    <property type="match status" value="1"/>
</dbReference>
<dbReference type="eggNOG" id="KOG0714">
    <property type="taxonomic scope" value="Eukaryota"/>
</dbReference>
<evidence type="ECO:0000256" key="6">
    <source>
        <dbReference type="SAM" id="MobiDB-lite"/>
    </source>
</evidence>
<dbReference type="InterPro" id="IPR015399">
    <property type="entry name" value="DUF1977_DnaJ-like"/>
</dbReference>
<sequence>MELSENYQQAKRCLERSRQYILEHNEGAAKKFLEKAKRLCPGLKEIKQVEKELSEVLATKVSTGENKKRTGKEHQETFNGVDNERRREATEEQTTLVEHIKRQNNYYKILNIKQDASMEDIKRSFRKLAVKLHPDKNPCPGAEEAFKKVAKAFQALSDPVRRAEYDRSGVDTGEQRAIPRRRTSSRQGASSAFFFDPFTGTFRERPFTGFHQTPFFTSEDFLFQFFRNFHASNASEQEYSFGSRRSRRIPQTSLGKILLMLSNMWPVLLIVLLAYFSVPSSPLFQLYPDSTYSIERRTAHAGVLYYVKPSLQWDSLKPNEVLKLEQEVEHSKLMELSGKCAMERQHYLERNLPLFHTENHRRKLLQDFNSTNCEHFENLRPLLVRYG</sequence>
<dbReference type="PANTHER" id="PTHR43908:SF12">
    <property type="entry name" value="DNAJ DOMAIN, CHAPERONE J-DOMAIN SUPERFAMILY"/>
    <property type="match status" value="1"/>
</dbReference>
<evidence type="ECO:0000256" key="2">
    <source>
        <dbReference type="ARBA" id="ARBA00022692"/>
    </source>
</evidence>
<evidence type="ECO:0000259" key="8">
    <source>
        <dbReference type="PROSITE" id="PS50076"/>
    </source>
</evidence>
<dbReference type="EMBL" id="KB454531">
    <property type="protein sequence ID" value="EME27524.1"/>
    <property type="molecule type" value="Genomic_DNA"/>
</dbReference>
<dbReference type="InterPro" id="IPR018253">
    <property type="entry name" value="DnaJ_domain_CS"/>
</dbReference>
<dbReference type="OrthoDB" id="442087at2759"/>
<dbReference type="InterPro" id="IPR036869">
    <property type="entry name" value="J_dom_sf"/>
</dbReference>
<dbReference type="CDD" id="cd06257">
    <property type="entry name" value="DnaJ"/>
    <property type="match status" value="1"/>
</dbReference>
<dbReference type="SMART" id="SM00271">
    <property type="entry name" value="DnaJ"/>
    <property type="match status" value="1"/>
</dbReference>
<feature type="domain" description="J" evidence="8">
    <location>
        <begin position="105"/>
        <end position="169"/>
    </location>
</feature>
<dbReference type="InterPro" id="IPR001623">
    <property type="entry name" value="DnaJ_domain"/>
</dbReference>
<dbReference type="PROSITE" id="PS00636">
    <property type="entry name" value="DNAJ_1"/>
    <property type="match status" value="1"/>
</dbReference>
<dbReference type="KEGG" id="gsl:Gasu_49720"/>
<dbReference type="AlphaFoldDB" id="M2XVS8"/>
<keyword evidence="4 7" id="KW-1133">Transmembrane helix</keyword>
<evidence type="ECO:0000313" key="9">
    <source>
        <dbReference type="EMBL" id="EME27524.1"/>
    </source>
</evidence>
<dbReference type="PRINTS" id="PR00625">
    <property type="entry name" value="JDOMAIN"/>
</dbReference>